<gene>
    <name evidence="1" type="ORF">AVR91_0204365</name>
</gene>
<reference evidence="1 2" key="1">
    <citation type="submission" date="2016-12" db="EMBL/GenBank/DDBJ databases">
        <title>Amycolatopsis keratiniphila subsp. keratiniphila genome sequencing and assembly.</title>
        <authorList>
            <person name="Mayilraj S."/>
            <person name="Kaur N."/>
        </authorList>
    </citation>
    <scope>NUCLEOTIDE SEQUENCE [LARGE SCALE GENOMIC DNA]</scope>
    <source>
        <strain evidence="1 2">DSM 44409</strain>
    </source>
</reference>
<comment type="caution">
    <text evidence="1">The sequence shown here is derived from an EMBL/GenBank/DDBJ whole genome shotgun (WGS) entry which is preliminary data.</text>
</comment>
<dbReference type="OrthoDB" id="9954870at2"/>
<organism evidence="1 2">
    <name type="scientific">Amycolatopsis keratiniphila subsp. keratiniphila</name>
    <dbReference type="NCBI Taxonomy" id="227715"/>
    <lineage>
        <taxon>Bacteria</taxon>
        <taxon>Bacillati</taxon>
        <taxon>Actinomycetota</taxon>
        <taxon>Actinomycetes</taxon>
        <taxon>Pseudonocardiales</taxon>
        <taxon>Pseudonocardiaceae</taxon>
        <taxon>Amycolatopsis</taxon>
        <taxon>Amycolatopsis japonica group</taxon>
    </lineage>
</organism>
<protein>
    <submittedName>
        <fullName evidence="1">Uncharacterized protein</fullName>
    </submittedName>
</protein>
<sequence length="93" mass="10340">MTGTETNLAGAVRLMADMQRRQDRGERLTLELGPHTALTLAGMLQWASEENAGVEMFAPLMFEPFLVQLREAFADEPDVVALLSTEETHPNPR</sequence>
<dbReference type="Proteomes" id="UP000076660">
    <property type="component" value="Unassembled WGS sequence"/>
</dbReference>
<dbReference type="EMBL" id="LQMT02000006">
    <property type="protein sequence ID" value="ONF73970.1"/>
    <property type="molecule type" value="Genomic_DNA"/>
</dbReference>
<dbReference type="RefSeq" id="WP_063276365.1">
    <property type="nucleotide sequence ID" value="NZ_LQMT02000006.1"/>
</dbReference>
<evidence type="ECO:0000313" key="1">
    <source>
        <dbReference type="EMBL" id="ONF73970.1"/>
    </source>
</evidence>
<accession>A0A1W2M353</accession>
<dbReference type="AlphaFoldDB" id="A0A1W2M353"/>
<proteinExistence type="predicted"/>
<name>A0A1W2M353_9PSEU</name>
<evidence type="ECO:0000313" key="2">
    <source>
        <dbReference type="Proteomes" id="UP000076660"/>
    </source>
</evidence>